<keyword evidence="2" id="KW-1185">Reference proteome</keyword>
<gene>
    <name evidence="1" type="ORF">MAR_032136</name>
</gene>
<evidence type="ECO:0000313" key="2">
    <source>
        <dbReference type="Proteomes" id="UP001164746"/>
    </source>
</evidence>
<dbReference type="EMBL" id="CP111021">
    <property type="protein sequence ID" value="WAR17542.1"/>
    <property type="molecule type" value="Genomic_DNA"/>
</dbReference>
<accession>A0ABY7F5T6</accession>
<reference evidence="1" key="1">
    <citation type="submission" date="2022-11" db="EMBL/GenBank/DDBJ databases">
        <title>Centuries of genome instability and evolution in soft-shell clam transmissible cancer (bioRxiv).</title>
        <authorList>
            <person name="Hart S.F.M."/>
            <person name="Yonemitsu M.A."/>
            <person name="Giersch R.M."/>
            <person name="Beal B.F."/>
            <person name="Arriagada G."/>
            <person name="Davis B.W."/>
            <person name="Ostrander E.A."/>
            <person name="Goff S.P."/>
            <person name="Metzger M.J."/>
        </authorList>
    </citation>
    <scope>NUCLEOTIDE SEQUENCE</scope>
    <source>
        <strain evidence="1">MELC-2E11</strain>
        <tissue evidence="1">Siphon/mantle</tissue>
    </source>
</reference>
<feature type="non-terminal residue" evidence="1">
    <location>
        <position position="90"/>
    </location>
</feature>
<sequence>VAKIASTKKSNDVFSVRISAKKRTDERSKNVLCCLQYVLDLPAMEARYLEKYSITFTTCQSLTNPFSHKHITQKCRYRLLTCHGISARSC</sequence>
<protein>
    <submittedName>
        <fullName evidence="1">Uncharacterized protein</fullName>
    </submittedName>
</protein>
<name>A0ABY7F5T6_MYAAR</name>
<evidence type="ECO:0000313" key="1">
    <source>
        <dbReference type="EMBL" id="WAR17542.1"/>
    </source>
</evidence>
<dbReference type="Proteomes" id="UP001164746">
    <property type="component" value="Chromosome 10"/>
</dbReference>
<organism evidence="1 2">
    <name type="scientific">Mya arenaria</name>
    <name type="common">Soft-shell clam</name>
    <dbReference type="NCBI Taxonomy" id="6604"/>
    <lineage>
        <taxon>Eukaryota</taxon>
        <taxon>Metazoa</taxon>
        <taxon>Spiralia</taxon>
        <taxon>Lophotrochozoa</taxon>
        <taxon>Mollusca</taxon>
        <taxon>Bivalvia</taxon>
        <taxon>Autobranchia</taxon>
        <taxon>Heteroconchia</taxon>
        <taxon>Euheterodonta</taxon>
        <taxon>Imparidentia</taxon>
        <taxon>Neoheterodontei</taxon>
        <taxon>Myida</taxon>
        <taxon>Myoidea</taxon>
        <taxon>Myidae</taxon>
        <taxon>Mya</taxon>
    </lineage>
</organism>
<proteinExistence type="predicted"/>